<keyword evidence="5" id="KW-1185">Reference proteome</keyword>
<organism evidence="4 5">
    <name type="scientific">Riccia fluitans</name>
    <dbReference type="NCBI Taxonomy" id="41844"/>
    <lineage>
        <taxon>Eukaryota</taxon>
        <taxon>Viridiplantae</taxon>
        <taxon>Streptophyta</taxon>
        <taxon>Embryophyta</taxon>
        <taxon>Marchantiophyta</taxon>
        <taxon>Marchantiopsida</taxon>
        <taxon>Marchantiidae</taxon>
        <taxon>Marchantiales</taxon>
        <taxon>Ricciaceae</taxon>
        <taxon>Riccia</taxon>
    </lineage>
</organism>
<dbReference type="Proteomes" id="UP001605036">
    <property type="component" value="Unassembled WGS sequence"/>
</dbReference>
<dbReference type="InterPro" id="IPR036300">
    <property type="entry name" value="MIR_dom_sf"/>
</dbReference>
<dbReference type="EMBL" id="JBHFFA010000004">
    <property type="protein sequence ID" value="KAL2631666.1"/>
    <property type="molecule type" value="Genomic_DNA"/>
</dbReference>
<sequence>MAYPLTSCQGTFSELADTVLHHLSPPGGWKCCNRELQAKLQLFSKYSEKHLDTQTAAIGRNASGTLFAAENIVEVKEDSCGEADEEWLGHLDPEDPALVLDGGKLIDLESQATTIMPSILDFIGNSHGKGVSFTKYLYCLVLQARHRLIIEGKGKVWLRDQKVRFLHVDTGGYLHSHDKKYSRIVAGQQEVCSVPKKNSDNLWIAAEGVYFPACKDGEKESI</sequence>
<accession>A0ABD1YLL2</accession>
<feature type="domain" description="MIR" evidence="3">
    <location>
        <begin position="154"/>
        <end position="208"/>
    </location>
</feature>
<dbReference type="PANTHER" id="PTHR46809:SF2">
    <property type="entry name" value="GH21273P"/>
    <property type="match status" value="1"/>
</dbReference>
<evidence type="ECO:0000256" key="1">
    <source>
        <dbReference type="ARBA" id="ARBA00022729"/>
    </source>
</evidence>
<evidence type="ECO:0000313" key="4">
    <source>
        <dbReference type="EMBL" id="KAL2631666.1"/>
    </source>
</evidence>
<keyword evidence="1" id="KW-0732">Signal</keyword>
<evidence type="ECO:0000313" key="5">
    <source>
        <dbReference type="Proteomes" id="UP001605036"/>
    </source>
</evidence>
<dbReference type="Gene3D" id="2.80.10.50">
    <property type="match status" value="1"/>
</dbReference>
<keyword evidence="2" id="KW-0677">Repeat</keyword>
<name>A0ABD1YLL2_9MARC</name>
<dbReference type="SMART" id="SM00472">
    <property type="entry name" value="MIR"/>
    <property type="match status" value="1"/>
</dbReference>
<evidence type="ECO:0000256" key="2">
    <source>
        <dbReference type="ARBA" id="ARBA00022737"/>
    </source>
</evidence>
<dbReference type="SUPFAM" id="SSF82109">
    <property type="entry name" value="MIR domain"/>
    <property type="match status" value="1"/>
</dbReference>
<comment type="caution">
    <text evidence="4">The sequence shown here is derived from an EMBL/GenBank/DDBJ whole genome shotgun (WGS) entry which is preliminary data.</text>
</comment>
<dbReference type="PANTHER" id="PTHR46809">
    <property type="entry name" value="STROMAL CELL-DERIVED FACTOR 2-LIKE PROTEIN"/>
    <property type="match status" value="1"/>
</dbReference>
<dbReference type="AlphaFoldDB" id="A0ABD1YLL2"/>
<evidence type="ECO:0000259" key="3">
    <source>
        <dbReference type="PROSITE" id="PS50919"/>
    </source>
</evidence>
<dbReference type="InterPro" id="IPR016093">
    <property type="entry name" value="MIR_motif"/>
</dbReference>
<proteinExistence type="predicted"/>
<protein>
    <recommendedName>
        <fullName evidence="3">MIR domain-containing protein</fullName>
    </recommendedName>
</protein>
<dbReference type="PROSITE" id="PS50919">
    <property type="entry name" value="MIR"/>
    <property type="match status" value="1"/>
</dbReference>
<reference evidence="4 5" key="1">
    <citation type="submission" date="2024-09" db="EMBL/GenBank/DDBJ databases">
        <title>Chromosome-scale assembly of Riccia fluitans.</title>
        <authorList>
            <person name="Paukszto L."/>
            <person name="Sawicki J."/>
            <person name="Karawczyk K."/>
            <person name="Piernik-Szablinska J."/>
            <person name="Szczecinska M."/>
            <person name="Mazdziarz M."/>
        </authorList>
    </citation>
    <scope>NUCLEOTIDE SEQUENCE [LARGE SCALE GENOMIC DNA]</scope>
    <source>
        <strain evidence="4">Rf_01</strain>
        <tissue evidence="4">Aerial parts of the thallus</tissue>
    </source>
</reference>
<gene>
    <name evidence="4" type="ORF">R1flu_016352</name>
</gene>